<comment type="caution">
    <text evidence="9">The sequence shown here is derived from an EMBL/GenBank/DDBJ whole genome shotgun (WGS) entry which is preliminary data.</text>
</comment>
<dbReference type="GeneID" id="92183489"/>
<evidence type="ECO:0000313" key="9">
    <source>
        <dbReference type="EMBL" id="KAK8845516.1"/>
    </source>
</evidence>
<dbReference type="InterPro" id="IPR001214">
    <property type="entry name" value="SET_dom"/>
</dbReference>
<dbReference type="GO" id="GO:0035098">
    <property type="term" value="C:ESC/E(Z) complex"/>
    <property type="evidence" value="ECO:0007669"/>
    <property type="project" value="TreeGrafter"/>
</dbReference>
<sequence>MSSSLASSLPTAPSASTPTLADIQIYSTVRQTFNQVWNDFYEWKPPSTLPLADDGLLKAAERQDVQQVRRHGKLGRKLAALSAVEDIVSIPTPDSLAADSLAPARRPIIPSSSTSTPGGSSYSSSSATPDLITWRRPSGDQPGSSSKKLPPPKLVQPRPPKEGSFALTMSIPVTRVPSYTFCVGGTSSIWKPESKSMPFIPCFGDDADFDELEYSKKFGMRREFDEPGRDADIEIILVETIRRLKQTNVTPQQADSTRVLPQPWATIENVDLDRDLPPFPRRPDFETEGQRPVKRKWEPPLEVPEEEVNPSDMQDMFECECARPGCVRVGCTRHTGIVDGTFMLKYSDHVRPEEESSVSRSTVLSLLNGSCPNNCHSPYTLSELEIMSIKSPRKWPEAEREMLKSLLFELDNLDCRSVCVLREAHPNRTCLEVVLETLSILGSVEPSVSPAAHEPDPLTRPTTLAKTKSKSFRIPIPTAKHNSFDECDHTGPCVAGECKCANTDWPCGRNCGCPPSCMRRHQGCQCKRAPRYSSTGVKRTQRVCLPEKCPCRINRRECDPELCGSCGAAEELDIRHRRDYPTGRFRPDNGEWEDVARDTQGWVNCSNVQLQKANWPKLRVGISPVAGYGLFADQDISSHVVLGEYVGEVISHLEGLRRDQVNKHIGRTYLFSLNEDAEIDSASYGNETRFINSGKGNEVNCGAAVTIVHNEQRVYFQTLRPIKRHEEIRFDYGPSFNENGSDNLVAKQNANKKAKR</sequence>
<feature type="domain" description="SET" evidence="7">
    <location>
        <begin position="616"/>
        <end position="733"/>
    </location>
</feature>
<dbReference type="Proteomes" id="UP001388673">
    <property type="component" value="Unassembled WGS sequence"/>
</dbReference>
<dbReference type="KEGG" id="kne:92183489"/>
<dbReference type="Gene3D" id="2.170.270.10">
    <property type="entry name" value="SET domain"/>
    <property type="match status" value="1"/>
</dbReference>
<dbReference type="GO" id="GO:0046976">
    <property type="term" value="F:histone H3K27 methyltransferase activity"/>
    <property type="evidence" value="ECO:0007669"/>
    <property type="project" value="TreeGrafter"/>
</dbReference>
<evidence type="ECO:0000256" key="5">
    <source>
        <dbReference type="ARBA" id="ARBA00023163"/>
    </source>
</evidence>
<feature type="compositionally biased region" description="Pro residues" evidence="6">
    <location>
        <begin position="149"/>
        <end position="158"/>
    </location>
</feature>
<evidence type="ECO:0000256" key="1">
    <source>
        <dbReference type="ARBA" id="ARBA00022603"/>
    </source>
</evidence>
<keyword evidence="4" id="KW-0805">Transcription regulation</keyword>
<feature type="compositionally biased region" description="Low complexity" evidence="6">
    <location>
        <begin position="110"/>
        <end position="126"/>
    </location>
</feature>
<dbReference type="PROSITE" id="PS51633">
    <property type="entry name" value="CXC"/>
    <property type="match status" value="1"/>
</dbReference>
<dbReference type="SUPFAM" id="SSF82199">
    <property type="entry name" value="SET domain"/>
    <property type="match status" value="1"/>
</dbReference>
<dbReference type="AlphaFoldDB" id="A0AAW0YIY4"/>
<name>A0AAW0YIY4_9TREE</name>
<evidence type="ECO:0000256" key="4">
    <source>
        <dbReference type="ARBA" id="ARBA00023015"/>
    </source>
</evidence>
<dbReference type="InterPro" id="IPR026489">
    <property type="entry name" value="CXC_dom"/>
</dbReference>
<dbReference type="PROSITE" id="PS50280">
    <property type="entry name" value="SET"/>
    <property type="match status" value="1"/>
</dbReference>
<organism evidence="9 10">
    <name type="scientific">Kwoniella newhampshirensis</name>
    <dbReference type="NCBI Taxonomy" id="1651941"/>
    <lineage>
        <taxon>Eukaryota</taxon>
        <taxon>Fungi</taxon>
        <taxon>Dikarya</taxon>
        <taxon>Basidiomycota</taxon>
        <taxon>Agaricomycotina</taxon>
        <taxon>Tremellomycetes</taxon>
        <taxon>Tremellales</taxon>
        <taxon>Cryptococcaceae</taxon>
        <taxon>Kwoniella</taxon>
    </lineage>
</organism>
<keyword evidence="5" id="KW-0804">Transcription</keyword>
<feature type="domain" description="CXC" evidence="8">
    <location>
        <begin position="459"/>
        <end position="583"/>
    </location>
</feature>
<accession>A0AAW0YIY4</accession>
<evidence type="ECO:0008006" key="11">
    <source>
        <dbReference type="Google" id="ProtNLM"/>
    </source>
</evidence>
<dbReference type="GO" id="GO:0032259">
    <property type="term" value="P:methylation"/>
    <property type="evidence" value="ECO:0007669"/>
    <property type="project" value="UniProtKB-KW"/>
</dbReference>
<evidence type="ECO:0000256" key="2">
    <source>
        <dbReference type="ARBA" id="ARBA00022679"/>
    </source>
</evidence>
<dbReference type="InterPro" id="IPR045318">
    <property type="entry name" value="EZH1/2-like"/>
</dbReference>
<feature type="region of interest" description="Disordered" evidence="6">
    <location>
        <begin position="107"/>
        <end position="166"/>
    </location>
</feature>
<dbReference type="SMART" id="SM00317">
    <property type="entry name" value="SET"/>
    <property type="match status" value="1"/>
</dbReference>
<proteinExistence type="predicted"/>
<keyword evidence="3" id="KW-0949">S-adenosyl-L-methionine</keyword>
<evidence type="ECO:0000259" key="7">
    <source>
        <dbReference type="PROSITE" id="PS50280"/>
    </source>
</evidence>
<keyword evidence="1" id="KW-0489">Methyltransferase</keyword>
<evidence type="ECO:0000259" key="8">
    <source>
        <dbReference type="PROSITE" id="PS51633"/>
    </source>
</evidence>
<evidence type="ECO:0000256" key="6">
    <source>
        <dbReference type="SAM" id="MobiDB-lite"/>
    </source>
</evidence>
<reference evidence="9 10" key="1">
    <citation type="journal article" date="2024" name="bioRxiv">
        <title>Comparative genomics of Cryptococcus and Kwoniella reveals pathogenesis evolution and contrasting karyotype dynamics via intercentromeric recombination or chromosome fusion.</title>
        <authorList>
            <person name="Coelho M.A."/>
            <person name="David-Palma M."/>
            <person name="Shea T."/>
            <person name="Bowers K."/>
            <person name="McGinley-Smith S."/>
            <person name="Mohammad A.W."/>
            <person name="Gnirke A."/>
            <person name="Yurkov A.M."/>
            <person name="Nowrousian M."/>
            <person name="Sun S."/>
            <person name="Cuomo C.A."/>
            <person name="Heitman J."/>
        </authorList>
    </citation>
    <scope>NUCLEOTIDE SEQUENCE [LARGE SCALE GENOMIC DNA]</scope>
    <source>
        <strain evidence="9 10">CBS 13917</strain>
    </source>
</reference>
<dbReference type="GO" id="GO:0031507">
    <property type="term" value="P:heterochromatin formation"/>
    <property type="evidence" value="ECO:0007669"/>
    <property type="project" value="TreeGrafter"/>
</dbReference>
<dbReference type="PANTHER" id="PTHR45747:SF4">
    <property type="entry name" value="HISTONE-LYSINE N-METHYLTRANSFERASE E(Z)"/>
    <property type="match status" value="1"/>
</dbReference>
<keyword evidence="10" id="KW-1185">Reference proteome</keyword>
<evidence type="ECO:0000313" key="10">
    <source>
        <dbReference type="Proteomes" id="UP001388673"/>
    </source>
</evidence>
<dbReference type="GO" id="GO:0003682">
    <property type="term" value="F:chromatin binding"/>
    <property type="evidence" value="ECO:0007669"/>
    <property type="project" value="TreeGrafter"/>
</dbReference>
<evidence type="ECO:0000256" key="3">
    <source>
        <dbReference type="ARBA" id="ARBA00022691"/>
    </source>
</evidence>
<gene>
    <name evidence="9" type="ORF">IAR55_006231</name>
</gene>
<dbReference type="EMBL" id="JBCAWK010000012">
    <property type="protein sequence ID" value="KAK8845516.1"/>
    <property type="molecule type" value="Genomic_DNA"/>
</dbReference>
<keyword evidence="2" id="KW-0808">Transferase</keyword>
<dbReference type="RefSeq" id="XP_066800324.1">
    <property type="nucleotide sequence ID" value="XM_066949316.1"/>
</dbReference>
<dbReference type="InterPro" id="IPR046341">
    <property type="entry name" value="SET_dom_sf"/>
</dbReference>
<dbReference type="PANTHER" id="PTHR45747">
    <property type="entry name" value="HISTONE-LYSINE N-METHYLTRANSFERASE E(Z)"/>
    <property type="match status" value="1"/>
</dbReference>
<dbReference type="Pfam" id="PF00856">
    <property type="entry name" value="SET"/>
    <property type="match status" value="1"/>
</dbReference>
<protein>
    <recommendedName>
        <fullName evidence="11">SET domain-containing protein</fullName>
    </recommendedName>
</protein>